<reference evidence="12" key="1">
    <citation type="submission" date="2017-01" db="EMBL/GenBank/DDBJ databases">
        <title>Comparative genomics of anhydrobiosis in the tardigrade Hypsibius dujardini.</title>
        <authorList>
            <person name="Yoshida Y."/>
            <person name="Koutsovoulos G."/>
            <person name="Laetsch D."/>
            <person name="Stevens L."/>
            <person name="Kumar S."/>
            <person name="Horikawa D."/>
            <person name="Ishino K."/>
            <person name="Komine S."/>
            <person name="Tomita M."/>
            <person name="Blaxter M."/>
            <person name="Arakawa K."/>
        </authorList>
    </citation>
    <scope>NUCLEOTIDE SEQUENCE [LARGE SCALE GENOMIC DNA]</scope>
    <source>
        <strain evidence="12">Z151</strain>
    </source>
</reference>
<evidence type="ECO:0000313" key="11">
    <source>
        <dbReference type="EMBL" id="OQV25307.1"/>
    </source>
</evidence>
<dbReference type="Gene3D" id="3.60.130.10">
    <property type="entry name" value="Clavaminate synthase-like"/>
    <property type="match status" value="1"/>
</dbReference>
<evidence type="ECO:0000256" key="7">
    <source>
        <dbReference type="ARBA" id="ARBA00023002"/>
    </source>
</evidence>
<comment type="pathway">
    <text evidence="2">Amine and polyamine biosynthesis; carnitine biosynthesis.</text>
</comment>
<keyword evidence="5" id="KW-0124">Carnitine biosynthesis</keyword>
<dbReference type="Gene3D" id="3.30.2020.30">
    <property type="match status" value="1"/>
</dbReference>
<feature type="domain" description="Gamma-butyrobetaine hydroxylase-like N-terminal" evidence="10">
    <location>
        <begin position="2"/>
        <end position="66"/>
    </location>
</feature>
<evidence type="ECO:0000256" key="6">
    <source>
        <dbReference type="ARBA" id="ARBA00022964"/>
    </source>
</evidence>
<keyword evidence="6 11" id="KW-0223">Dioxygenase</keyword>
<evidence type="ECO:0000259" key="9">
    <source>
        <dbReference type="Pfam" id="PF02668"/>
    </source>
</evidence>
<dbReference type="AlphaFoldDB" id="A0A1W0XCU5"/>
<dbReference type="Proteomes" id="UP000192578">
    <property type="component" value="Unassembled WGS sequence"/>
</dbReference>
<dbReference type="InterPro" id="IPR050411">
    <property type="entry name" value="AlphaKG_dependent_hydroxylases"/>
</dbReference>
<sequence length="393" mass="45098">MLRVKWEGTKSDWTKYNPEWLRFNCQCSQCRQPKSNQRILDVSLIPDRVALDSASLEDERIHVRWKCPEHVGYISVDRLRETADYVSQPSVCSRKTIPELCQSSVTISSETVIDYHDLVDQTARADAICLLYRMLLQNGSAIISEMPTVSGTVKTFVETVLQLPVQRTIYGEVFDVISTPDPINVAYSDAELKPHIDLAYYESPPGLQLLHSLRFDDMVKGGESVLVDGFFAAEELRRVRPEYFRLLSTVPVTFEKIHYDRKWPVHMTYRRPHIAVNGAQQITALFWAPQFEGPLFAPLEQMSAYYEAYKTFSKLIDTCSSRREFRLAPGQMIIFNNRRMLHGRKAFNDGGEGSRHFQGCYVNIDEFKSQALVTLMQHNKYPSVLPHVGNQSC</sequence>
<evidence type="ECO:0000256" key="4">
    <source>
        <dbReference type="ARBA" id="ARBA00022723"/>
    </source>
</evidence>
<dbReference type="PANTHER" id="PTHR10696:SF25">
    <property type="entry name" value="OXIDOREDUCTASE AIM17-RELATED"/>
    <property type="match status" value="1"/>
</dbReference>
<dbReference type="GO" id="GO:0045329">
    <property type="term" value="P:carnitine biosynthetic process"/>
    <property type="evidence" value="ECO:0007669"/>
    <property type="project" value="UniProtKB-UniPathway"/>
</dbReference>
<proteinExistence type="inferred from homology"/>
<dbReference type="Pfam" id="PF02668">
    <property type="entry name" value="TauD"/>
    <property type="match status" value="1"/>
</dbReference>
<evidence type="ECO:0000313" key="12">
    <source>
        <dbReference type="Proteomes" id="UP000192578"/>
    </source>
</evidence>
<feature type="domain" description="TauD/TfdA-like" evidence="9">
    <location>
        <begin position="113"/>
        <end position="361"/>
    </location>
</feature>
<dbReference type="Pfam" id="PF06155">
    <property type="entry name" value="GBBH-like_N"/>
    <property type="match status" value="1"/>
</dbReference>
<comment type="cofactor">
    <cofactor evidence="1">
        <name>Fe(2+)</name>
        <dbReference type="ChEBI" id="CHEBI:29033"/>
    </cofactor>
</comment>
<dbReference type="OrthoDB" id="406634at2759"/>
<evidence type="ECO:0000256" key="1">
    <source>
        <dbReference type="ARBA" id="ARBA00001954"/>
    </source>
</evidence>
<dbReference type="GO" id="GO:0005739">
    <property type="term" value="C:mitochondrion"/>
    <property type="evidence" value="ECO:0007669"/>
    <property type="project" value="TreeGrafter"/>
</dbReference>
<keyword evidence="7" id="KW-0560">Oxidoreductase</keyword>
<comment type="caution">
    <text evidence="11">The sequence shown here is derived from an EMBL/GenBank/DDBJ whole genome shotgun (WGS) entry which is preliminary data.</text>
</comment>
<gene>
    <name evidence="11" type="ORF">BV898_00990</name>
</gene>
<evidence type="ECO:0000259" key="10">
    <source>
        <dbReference type="Pfam" id="PF06155"/>
    </source>
</evidence>
<name>A0A1W0XCU5_HYPEX</name>
<evidence type="ECO:0000256" key="8">
    <source>
        <dbReference type="ARBA" id="ARBA00023004"/>
    </source>
</evidence>
<keyword evidence="4" id="KW-0479">Metal-binding</keyword>
<dbReference type="GO" id="GO:0016706">
    <property type="term" value="F:2-oxoglutarate-dependent dioxygenase activity"/>
    <property type="evidence" value="ECO:0007669"/>
    <property type="project" value="UniProtKB-ARBA"/>
</dbReference>
<dbReference type="PANTHER" id="PTHR10696">
    <property type="entry name" value="GAMMA-BUTYROBETAINE HYDROXYLASE-RELATED"/>
    <property type="match status" value="1"/>
</dbReference>
<accession>A0A1W0XCU5</accession>
<dbReference type="InterPro" id="IPR042098">
    <property type="entry name" value="TauD-like_sf"/>
</dbReference>
<keyword evidence="8" id="KW-0408">Iron</keyword>
<dbReference type="InterPro" id="IPR010376">
    <property type="entry name" value="GBBH-like_N"/>
</dbReference>
<dbReference type="InterPro" id="IPR038492">
    <property type="entry name" value="GBBH-like_N_sf"/>
</dbReference>
<dbReference type="CDD" id="cd00250">
    <property type="entry name" value="CAS_like"/>
    <property type="match status" value="1"/>
</dbReference>
<evidence type="ECO:0000256" key="3">
    <source>
        <dbReference type="ARBA" id="ARBA00008654"/>
    </source>
</evidence>
<dbReference type="InterPro" id="IPR003819">
    <property type="entry name" value="TauD/TfdA-like"/>
</dbReference>
<dbReference type="EMBL" id="MTYJ01000003">
    <property type="protein sequence ID" value="OQV25307.1"/>
    <property type="molecule type" value="Genomic_DNA"/>
</dbReference>
<evidence type="ECO:0000256" key="2">
    <source>
        <dbReference type="ARBA" id="ARBA00005022"/>
    </source>
</evidence>
<organism evidence="11 12">
    <name type="scientific">Hypsibius exemplaris</name>
    <name type="common">Freshwater tardigrade</name>
    <dbReference type="NCBI Taxonomy" id="2072580"/>
    <lineage>
        <taxon>Eukaryota</taxon>
        <taxon>Metazoa</taxon>
        <taxon>Ecdysozoa</taxon>
        <taxon>Tardigrada</taxon>
        <taxon>Eutardigrada</taxon>
        <taxon>Parachela</taxon>
        <taxon>Hypsibioidea</taxon>
        <taxon>Hypsibiidae</taxon>
        <taxon>Hypsibius</taxon>
    </lineage>
</organism>
<comment type="similarity">
    <text evidence="3">Belongs to the gamma-BBH/TMLD family.</text>
</comment>
<evidence type="ECO:0000256" key="5">
    <source>
        <dbReference type="ARBA" id="ARBA00022873"/>
    </source>
</evidence>
<dbReference type="GO" id="GO:0046872">
    <property type="term" value="F:metal ion binding"/>
    <property type="evidence" value="ECO:0007669"/>
    <property type="project" value="UniProtKB-KW"/>
</dbReference>
<protein>
    <submittedName>
        <fullName evidence="11">Gamma-butyrobetaine dioxygenase</fullName>
    </submittedName>
</protein>
<keyword evidence="12" id="KW-1185">Reference proteome</keyword>
<dbReference type="UniPathway" id="UPA00118"/>
<dbReference type="SUPFAM" id="SSF51197">
    <property type="entry name" value="Clavaminate synthase-like"/>
    <property type="match status" value="1"/>
</dbReference>